<evidence type="ECO:0000313" key="2">
    <source>
        <dbReference type="Proteomes" id="UP000005239"/>
    </source>
</evidence>
<keyword evidence="2" id="KW-1185">Reference proteome</keyword>
<dbReference type="InterPro" id="IPR052860">
    <property type="entry name" value="NRL-GPCR1"/>
</dbReference>
<proteinExistence type="predicted"/>
<name>A0A2A6C341_PRIPA</name>
<dbReference type="PANTHER" id="PTHR47521:SF18">
    <property type="entry name" value="G PROTEIN-COUPLED RECEPTOR-RELATED"/>
    <property type="match status" value="1"/>
</dbReference>
<organism evidence="1 2">
    <name type="scientific">Pristionchus pacificus</name>
    <name type="common">Parasitic nematode worm</name>
    <dbReference type="NCBI Taxonomy" id="54126"/>
    <lineage>
        <taxon>Eukaryota</taxon>
        <taxon>Metazoa</taxon>
        <taxon>Ecdysozoa</taxon>
        <taxon>Nematoda</taxon>
        <taxon>Chromadorea</taxon>
        <taxon>Rhabditida</taxon>
        <taxon>Rhabditina</taxon>
        <taxon>Diplogasteromorpha</taxon>
        <taxon>Diplogasteroidea</taxon>
        <taxon>Neodiplogasteridae</taxon>
        <taxon>Pristionchus</taxon>
    </lineage>
</organism>
<dbReference type="Proteomes" id="UP000005239">
    <property type="component" value="Unassembled WGS sequence"/>
</dbReference>
<sequence>MLTVMNNDSDTTISHGTSPFFLVYLAQLLFNGFSICVAIMMLRIVQATQLHPNCKYLLKMWSCGYLSIFIANFGTSTINVLAKELPIRKIGPPLRSYFLDASVSAQFVCALLEIAIASERLMSAVRPAKYYNSGQSRCILYPATIVVLLIAAGFGYITEVSSDHLADASAILIIDISTLTVNTVSVRYCRNQFERMHGKVSLNARYQIREAQEIASSMQRSYVVCFFFKNLFNCFVLVGCAYTDENHYCRGLVIEMPYHFIESAYTGGLSCTSCYLLYWLMTNHPRLRRKLIVLVSVVWYAIFCFFFVCVPIIAMISRSTKVEPGSIADIRMSYQDRTEADVYFESLNKTWA</sequence>
<dbReference type="AlphaFoldDB" id="A0A2A6C341"/>
<protein>
    <submittedName>
        <fullName evidence="1">Uncharacterized protein</fullName>
    </submittedName>
</protein>
<dbReference type="EnsemblMetazoa" id="PPA40556.1">
    <property type="protein sequence ID" value="PPA40556.1"/>
    <property type="gene ID" value="WBGene00278925"/>
</dbReference>
<evidence type="ECO:0000313" key="1">
    <source>
        <dbReference type="EnsemblMetazoa" id="PPA40556.1"/>
    </source>
</evidence>
<reference evidence="2" key="1">
    <citation type="journal article" date="2008" name="Nat. Genet.">
        <title>The Pristionchus pacificus genome provides a unique perspective on nematode lifestyle and parasitism.</title>
        <authorList>
            <person name="Dieterich C."/>
            <person name="Clifton S.W."/>
            <person name="Schuster L.N."/>
            <person name="Chinwalla A."/>
            <person name="Delehaunty K."/>
            <person name="Dinkelacker I."/>
            <person name="Fulton L."/>
            <person name="Fulton R."/>
            <person name="Godfrey J."/>
            <person name="Minx P."/>
            <person name="Mitreva M."/>
            <person name="Roeseler W."/>
            <person name="Tian H."/>
            <person name="Witte H."/>
            <person name="Yang S.P."/>
            <person name="Wilson R.K."/>
            <person name="Sommer R.J."/>
        </authorList>
    </citation>
    <scope>NUCLEOTIDE SEQUENCE [LARGE SCALE GENOMIC DNA]</scope>
    <source>
        <strain evidence="2">PS312</strain>
    </source>
</reference>
<gene>
    <name evidence="1" type="primary">WBGene00278925</name>
</gene>
<accession>A0A2A6C341</accession>
<accession>A0A8R1YX28</accession>
<dbReference type="PANTHER" id="PTHR47521">
    <property type="entry name" value="SERPENTINE RECEPTOR, CLASS E (EPSILON)-RELATED"/>
    <property type="match status" value="1"/>
</dbReference>
<reference evidence="1" key="2">
    <citation type="submission" date="2022-06" db="UniProtKB">
        <authorList>
            <consortium name="EnsemblMetazoa"/>
        </authorList>
    </citation>
    <scope>IDENTIFICATION</scope>
    <source>
        <strain evidence="1">PS312</strain>
    </source>
</reference>